<proteinExistence type="predicted"/>
<keyword evidence="3" id="KW-1185">Reference proteome</keyword>
<sequence length="104" mass="12229">MRDPNIWKWQLDSTAVGTNFNPCDGNSNPCDRNFIPCDRNFNPCDRNFNPCYRNFNPCNSNFRRTSSGYQDSHGRTSIQNERRLLYPFNRGPDSRLLNRTNFNS</sequence>
<name>A0A9P0CDM3_9CUCU</name>
<gene>
    <name evidence="2" type="ORF">PSYICH_LOCUS1085</name>
</gene>
<evidence type="ECO:0000313" key="3">
    <source>
        <dbReference type="Proteomes" id="UP001153636"/>
    </source>
</evidence>
<protein>
    <submittedName>
        <fullName evidence="2">Uncharacterized protein</fullName>
    </submittedName>
</protein>
<feature type="compositionally biased region" description="Polar residues" evidence="1">
    <location>
        <begin position="66"/>
        <end position="79"/>
    </location>
</feature>
<evidence type="ECO:0000313" key="2">
    <source>
        <dbReference type="EMBL" id="CAH1098798.1"/>
    </source>
</evidence>
<dbReference type="AlphaFoldDB" id="A0A9P0CDM3"/>
<dbReference type="EMBL" id="OV651813">
    <property type="protein sequence ID" value="CAH1098798.1"/>
    <property type="molecule type" value="Genomic_DNA"/>
</dbReference>
<feature type="region of interest" description="Disordered" evidence="1">
    <location>
        <begin position="66"/>
        <end position="85"/>
    </location>
</feature>
<dbReference type="Proteomes" id="UP001153636">
    <property type="component" value="Chromosome 1"/>
</dbReference>
<evidence type="ECO:0000256" key="1">
    <source>
        <dbReference type="SAM" id="MobiDB-lite"/>
    </source>
</evidence>
<reference evidence="2" key="1">
    <citation type="submission" date="2022-01" db="EMBL/GenBank/DDBJ databases">
        <authorList>
            <person name="King R."/>
        </authorList>
    </citation>
    <scope>NUCLEOTIDE SEQUENCE</scope>
</reference>
<organism evidence="2 3">
    <name type="scientific">Psylliodes chrysocephalus</name>
    <dbReference type="NCBI Taxonomy" id="3402493"/>
    <lineage>
        <taxon>Eukaryota</taxon>
        <taxon>Metazoa</taxon>
        <taxon>Ecdysozoa</taxon>
        <taxon>Arthropoda</taxon>
        <taxon>Hexapoda</taxon>
        <taxon>Insecta</taxon>
        <taxon>Pterygota</taxon>
        <taxon>Neoptera</taxon>
        <taxon>Endopterygota</taxon>
        <taxon>Coleoptera</taxon>
        <taxon>Polyphaga</taxon>
        <taxon>Cucujiformia</taxon>
        <taxon>Chrysomeloidea</taxon>
        <taxon>Chrysomelidae</taxon>
        <taxon>Galerucinae</taxon>
        <taxon>Alticini</taxon>
        <taxon>Psylliodes</taxon>
    </lineage>
</organism>
<accession>A0A9P0CDM3</accession>